<accession>A0A8S5U8L5</accession>
<reference evidence="1" key="1">
    <citation type="journal article" date="2021" name="Proc. Natl. Acad. Sci. U.S.A.">
        <title>A Catalog of Tens of Thousands of Viruses from Human Metagenomes Reveals Hidden Associations with Chronic Diseases.</title>
        <authorList>
            <person name="Tisza M.J."/>
            <person name="Buck C.B."/>
        </authorList>
    </citation>
    <scope>NUCLEOTIDE SEQUENCE</scope>
    <source>
        <strain evidence="1">Ct9j27</strain>
    </source>
</reference>
<evidence type="ECO:0000313" key="1">
    <source>
        <dbReference type="EMBL" id="DAF90734.1"/>
    </source>
</evidence>
<sequence length="122" mass="14348">MLTRQERQEIAERAKECKKEDELNWDQFSYVLLGIQSWRNDEELLDRIVELCNVSNVDELAFRPSTDELYLQALKAKHERIAAYVEADSYVNTRHIISCIEDFDTAIAHYKRLIEKELGNAN</sequence>
<protein>
    <submittedName>
        <fullName evidence="1">Uncharacterized protein</fullName>
    </submittedName>
</protein>
<name>A0A8S5U8L5_9CAUD</name>
<organism evidence="1">
    <name type="scientific">Siphoviridae sp. ct9j27</name>
    <dbReference type="NCBI Taxonomy" id="2825369"/>
    <lineage>
        <taxon>Viruses</taxon>
        <taxon>Duplodnaviria</taxon>
        <taxon>Heunggongvirae</taxon>
        <taxon>Uroviricota</taxon>
        <taxon>Caudoviricetes</taxon>
    </lineage>
</organism>
<proteinExistence type="predicted"/>
<dbReference type="EMBL" id="BK016036">
    <property type="protein sequence ID" value="DAF90734.1"/>
    <property type="molecule type" value="Genomic_DNA"/>
</dbReference>